<dbReference type="Pfam" id="PF00106">
    <property type="entry name" value="adh_short"/>
    <property type="match status" value="1"/>
</dbReference>
<keyword evidence="5" id="KW-1185">Reference proteome</keyword>
<dbReference type="InterPro" id="IPR036291">
    <property type="entry name" value="NAD(P)-bd_dom_sf"/>
</dbReference>
<protein>
    <recommendedName>
        <fullName evidence="6">NAD(P)-binding protein</fullName>
    </recommendedName>
</protein>
<dbReference type="PANTHER" id="PTHR24320:SF272">
    <property type="entry name" value="NAD(P)-BINDING ROSSMANN-FOLD SUPERFAMILY PROTEIN"/>
    <property type="match status" value="1"/>
</dbReference>
<proteinExistence type="inferred from homology"/>
<dbReference type="PRINTS" id="PR00081">
    <property type="entry name" value="GDHRDH"/>
</dbReference>
<evidence type="ECO:0000256" key="2">
    <source>
        <dbReference type="ARBA" id="ARBA00022857"/>
    </source>
</evidence>
<dbReference type="Gene3D" id="3.40.50.720">
    <property type="entry name" value="NAD(P)-binding Rossmann-like Domain"/>
    <property type="match status" value="1"/>
</dbReference>
<comment type="similarity">
    <text evidence="1">Belongs to the short-chain dehydrogenases/reductases (SDR) family.</text>
</comment>
<dbReference type="Proteomes" id="UP000326565">
    <property type="component" value="Unassembled WGS sequence"/>
</dbReference>
<name>A0A5N5X937_9EURO</name>
<evidence type="ECO:0008006" key="6">
    <source>
        <dbReference type="Google" id="ProtNLM"/>
    </source>
</evidence>
<dbReference type="EMBL" id="ML732189">
    <property type="protein sequence ID" value="KAB8075832.1"/>
    <property type="molecule type" value="Genomic_DNA"/>
</dbReference>
<keyword evidence="2" id="KW-0521">NADP</keyword>
<evidence type="ECO:0000313" key="5">
    <source>
        <dbReference type="Proteomes" id="UP000326565"/>
    </source>
</evidence>
<sequence>MSRYAEVHANARGAGDARPTALQIVKDAQMEGRLAGKAAVITGVSSGIGIETVKALAATGVTLYLTARDLTKAQTALGDVFKPEQMELVQMDQISLESVQSAAKTILSKTDKLSLLINNAGIMAVPERQLSQDGYELQFATNHLAHFLFFNLLKPALLAGSTLEFQSRVVNVSSNGHRLQGINASDNYSFQKGGYHPWLSYAQSKTANIYMANEIERQYGSQGLHANSLHPGLIATGLATYLTAEEIEGMLQNTKYRTEWKSIEQGAATSVWAAVGKELEGRGGIYLSNCAEAVSGPEGSEAHIGTYVNHTYNPEDEARLWRDSLEMVGLSDDR</sequence>
<evidence type="ECO:0000313" key="4">
    <source>
        <dbReference type="EMBL" id="KAB8075832.1"/>
    </source>
</evidence>
<keyword evidence="3" id="KW-0560">Oxidoreductase</keyword>
<dbReference type="GO" id="GO:0016491">
    <property type="term" value="F:oxidoreductase activity"/>
    <property type="evidence" value="ECO:0007669"/>
    <property type="project" value="UniProtKB-KW"/>
</dbReference>
<dbReference type="PANTHER" id="PTHR24320">
    <property type="entry name" value="RETINOL DEHYDROGENASE"/>
    <property type="match status" value="1"/>
</dbReference>
<dbReference type="AlphaFoldDB" id="A0A5N5X937"/>
<accession>A0A5N5X937</accession>
<evidence type="ECO:0000256" key="1">
    <source>
        <dbReference type="ARBA" id="ARBA00006484"/>
    </source>
</evidence>
<organism evidence="4 5">
    <name type="scientific">Aspergillus leporis</name>
    <dbReference type="NCBI Taxonomy" id="41062"/>
    <lineage>
        <taxon>Eukaryota</taxon>
        <taxon>Fungi</taxon>
        <taxon>Dikarya</taxon>
        <taxon>Ascomycota</taxon>
        <taxon>Pezizomycotina</taxon>
        <taxon>Eurotiomycetes</taxon>
        <taxon>Eurotiomycetidae</taxon>
        <taxon>Eurotiales</taxon>
        <taxon>Aspergillaceae</taxon>
        <taxon>Aspergillus</taxon>
        <taxon>Aspergillus subgen. Circumdati</taxon>
    </lineage>
</organism>
<dbReference type="InterPro" id="IPR002347">
    <property type="entry name" value="SDR_fam"/>
</dbReference>
<dbReference type="OrthoDB" id="191139at2759"/>
<gene>
    <name evidence="4" type="ORF">BDV29DRAFT_200692</name>
</gene>
<reference evidence="4 5" key="1">
    <citation type="submission" date="2019-04" db="EMBL/GenBank/DDBJ databases">
        <title>Friends and foes A comparative genomics study of 23 Aspergillus species from section Flavi.</title>
        <authorList>
            <consortium name="DOE Joint Genome Institute"/>
            <person name="Kjaerbolling I."/>
            <person name="Vesth T."/>
            <person name="Frisvad J.C."/>
            <person name="Nybo J.L."/>
            <person name="Theobald S."/>
            <person name="Kildgaard S."/>
            <person name="Isbrandt T."/>
            <person name="Kuo A."/>
            <person name="Sato A."/>
            <person name="Lyhne E.K."/>
            <person name="Kogle M.E."/>
            <person name="Wiebenga A."/>
            <person name="Kun R.S."/>
            <person name="Lubbers R.J."/>
            <person name="Makela M.R."/>
            <person name="Barry K."/>
            <person name="Chovatia M."/>
            <person name="Clum A."/>
            <person name="Daum C."/>
            <person name="Haridas S."/>
            <person name="He G."/>
            <person name="LaButti K."/>
            <person name="Lipzen A."/>
            <person name="Mondo S."/>
            <person name="Riley R."/>
            <person name="Salamov A."/>
            <person name="Simmons B.A."/>
            <person name="Magnuson J.K."/>
            <person name="Henrissat B."/>
            <person name="Mortensen U.H."/>
            <person name="Larsen T.O."/>
            <person name="Devries R.P."/>
            <person name="Grigoriev I.V."/>
            <person name="Machida M."/>
            <person name="Baker S.E."/>
            <person name="Andersen M.R."/>
        </authorList>
    </citation>
    <scope>NUCLEOTIDE SEQUENCE [LARGE SCALE GENOMIC DNA]</scope>
    <source>
        <strain evidence="4 5">CBS 151.66</strain>
    </source>
</reference>
<dbReference type="SUPFAM" id="SSF51735">
    <property type="entry name" value="NAD(P)-binding Rossmann-fold domains"/>
    <property type="match status" value="1"/>
</dbReference>
<evidence type="ECO:0000256" key="3">
    <source>
        <dbReference type="ARBA" id="ARBA00023002"/>
    </source>
</evidence>